<feature type="binding site" evidence="3">
    <location>
        <position position="118"/>
    </location>
    <ligand>
        <name>Zn(2+)</name>
        <dbReference type="ChEBI" id="CHEBI:29105"/>
    </ligand>
</feature>
<feature type="binding site" evidence="3">
    <location>
        <position position="221"/>
    </location>
    <ligand>
        <name>NAD(+)</name>
        <dbReference type="ChEBI" id="CHEBI:57540"/>
    </ligand>
</feature>
<dbReference type="Proteomes" id="UP000595332">
    <property type="component" value="Chromosome"/>
</dbReference>
<comment type="catalytic activity">
    <reaction evidence="3">
        <text>N(6)-acetyl-L-lysyl-[protein] + NAD(+) + H2O = 2''-O-acetyl-ADP-D-ribose + nicotinamide + L-lysyl-[protein]</text>
        <dbReference type="Rhea" id="RHEA:43636"/>
        <dbReference type="Rhea" id="RHEA-COMP:9752"/>
        <dbReference type="Rhea" id="RHEA-COMP:10731"/>
        <dbReference type="ChEBI" id="CHEBI:15377"/>
        <dbReference type="ChEBI" id="CHEBI:17154"/>
        <dbReference type="ChEBI" id="CHEBI:29969"/>
        <dbReference type="ChEBI" id="CHEBI:57540"/>
        <dbReference type="ChEBI" id="CHEBI:61930"/>
        <dbReference type="ChEBI" id="CHEBI:83767"/>
        <dbReference type="EC" id="2.3.1.286"/>
    </reaction>
</comment>
<comment type="similarity">
    <text evidence="3">Belongs to the sirtuin family. Class III subfamily.</text>
</comment>
<keyword evidence="7" id="KW-1185">Reference proteome</keyword>
<evidence type="ECO:0000256" key="4">
    <source>
        <dbReference type="PROSITE-ProRule" id="PRU00236"/>
    </source>
</evidence>
<keyword evidence="3" id="KW-0862">Zinc</keyword>
<dbReference type="KEGG" id="njp:NEJAP_1122"/>
<keyword evidence="3" id="KW-0963">Cytoplasm</keyword>
<dbReference type="Gene3D" id="3.40.50.1220">
    <property type="entry name" value="TPP-binding domain"/>
    <property type="match status" value="1"/>
</dbReference>
<comment type="domain">
    <text evidence="3">2 residues (Tyr-55 and Arg-58) present in a large hydrophobic pocket are probably involved in substrate specificity. They are important for desuccinylation activity, but dispensable for deacetylation activity.</text>
</comment>
<feature type="active site" description="Proton acceptor" evidence="3">
    <location>
        <position position="110"/>
    </location>
</feature>
<dbReference type="EC" id="2.3.1.286" evidence="3"/>
<sequence length="234" mass="25918">MGYQSVVILTGAGISAESGIRTFRASDGLWEDHHIEDVATPEGFHRDPELVHQFYNSRREQLLSEAVQPNDAHKALVTLEKHFKGDFLLVTQNVDNLHERAGSDAVIHMHGELLNMRCSQTGFVSLVQNNTSPLDRCVCCGLQGTLRPDIVWFGEEPMQMNHIYTALSQCDLFLSIGTSGHVYPAAGFVEVANEAGADTVEINLEPSRKESHFKAHFYGPASEQLPRFVDGLLS</sequence>
<dbReference type="InterPro" id="IPR029035">
    <property type="entry name" value="DHS-like_NAD/FAD-binding_dom"/>
</dbReference>
<keyword evidence="1" id="KW-0808">Transferase</keyword>
<evidence type="ECO:0000259" key="5">
    <source>
        <dbReference type="PROSITE" id="PS50305"/>
    </source>
</evidence>
<protein>
    <recommendedName>
        <fullName evidence="3">NAD-dependent protein deacylase</fullName>
        <ecNumber evidence="3">2.3.1.286</ecNumber>
    </recommendedName>
    <alternativeName>
        <fullName evidence="3">Regulatory protein SIR2 homolog</fullName>
    </alternativeName>
</protein>
<name>A0A7R6PF99_9GAMM</name>
<dbReference type="SUPFAM" id="SSF52467">
    <property type="entry name" value="DHS-like NAD/FAD-binding domain"/>
    <property type="match status" value="1"/>
</dbReference>
<dbReference type="HAMAP" id="MF_01121">
    <property type="entry name" value="Sirtuin_ClassIII"/>
    <property type="match status" value="1"/>
</dbReference>
<feature type="binding site" evidence="3">
    <location>
        <position position="137"/>
    </location>
    <ligand>
        <name>Zn(2+)</name>
        <dbReference type="ChEBI" id="CHEBI:29105"/>
    </ligand>
</feature>
<feature type="domain" description="Deacetylase sirtuin-type" evidence="5">
    <location>
        <begin position="1"/>
        <end position="234"/>
    </location>
</feature>
<evidence type="ECO:0000313" key="7">
    <source>
        <dbReference type="Proteomes" id="UP000595332"/>
    </source>
</evidence>
<dbReference type="Gene3D" id="3.30.1600.10">
    <property type="entry name" value="SIR2/SIRT2 'Small Domain"/>
    <property type="match status" value="1"/>
</dbReference>
<dbReference type="CDD" id="cd01412">
    <property type="entry name" value="SIRT5_Af1_CobB"/>
    <property type="match status" value="1"/>
</dbReference>
<feature type="binding site" evidence="3">
    <location>
        <position position="55"/>
    </location>
    <ligand>
        <name>substrate</name>
    </ligand>
</feature>
<feature type="binding site" evidence="3">
    <location>
        <begin position="92"/>
        <end position="95"/>
    </location>
    <ligand>
        <name>NAD(+)</name>
        <dbReference type="ChEBI" id="CHEBI:57540"/>
    </ligand>
</feature>
<dbReference type="GO" id="GO:0070403">
    <property type="term" value="F:NAD+ binding"/>
    <property type="evidence" value="ECO:0007669"/>
    <property type="project" value="UniProtKB-UniRule"/>
</dbReference>
<comment type="caution">
    <text evidence="3 4">Lacks conserved residue(s) required for the propagation of feature annotation.</text>
</comment>
<feature type="binding site" evidence="3">
    <location>
        <begin position="11"/>
        <end position="30"/>
    </location>
    <ligand>
        <name>NAD(+)</name>
        <dbReference type="ChEBI" id="CHEBI:57540"/>
    </ligand>
</feature>
<dbReference type="InterPro" id="IPR027546">
    <property type="entry name" value="Sirtuin_class_III"/>
</dbReference>
<comment type="function">
    <text evidence="3">NAD-dependent lysine deacetylase and desuccinylase that specifically removes acetyl and succinyl groups on target proteins. Modulates the activities of several proteins which are inactive in their acylated form.</text>
</comment>
<dbReference type="Pfam" id="PF02146">
    <property type="entry name" value="SIR2"/>
    <property type="match status" value="1"/>
</dbReference>
<dbReference type="PANTHER" id="PTHR11085">
    <property type="entry name" value="NAD-DEPENDENT PROTEIN DEACYLASE SIRTUIN-5, MITOCHONDRIAL-RELATED"/>
    <property type="match status" value="1"/>
</dbReference>
<accession>A0A7R6PF99</accession>
<proteinExistence type="inferred from homology"/>
<organism evidence="6 7">
    <name type="scientific">Neptunomonas japonica JAMM 1380</name>
    <dbReference type="NCBI Taxonomy" id="1441457"/>
    <lineage>
        <taxon>Bacteria</taxon>
        <taxon>Pseudomonadati</taxon>
        <taxon>Pseudomonadota</taxon>
        <taxon>Gammaproteobacteria</taxon>
        <taxon>Oceanospirillales</taxon>
        <taxon>Oceanospirillaceae</taxon>
        <taxon>Neptunomonas</taxon>
    </lineage>
</organism>
<gene>
    <name evidence="6" type="primary">npdA</name>
    <name evidence="3" type="synonym">cobB</name>
    <name evidence="6" type="ORF">NEJAP_1122</name>
</gene>
<dbReference type="GO" id="GO:0008270">
    <property type="term" value="F:zinc ion binding"/>
    <property type="evidence" value="ECO:0007669"/>
    <property type="project" value="UniProtKB-UniRule"/>
</dbReference>
<comment type="cofactor">
    <cofactor evidence="3">
        <name>Zn(2+)</name>
        <dbReference type="ChEBI" id="CHEBI:29105"/>
    </cofactor>
    <text evidence="3">Binds 1 zinc ion per subunit.</text>
</comment>
<dbReference type="PROSITE" id="PS50305">
    <property type="entry name" value="SIRTUIN"/>
    <property type="match status" value="1"/>
</dbReference>
<dbReference type="NCBIfam" id="NF001755">
    <property type="entry name" value="PRK00481.1-5"/>
    <property type="match status" value="1"/>
</dbReference>
<dbReference type="EMBL" id="AP014546">
    <property type="protein sequence ID" value="BBB29077.1"/>
    <property type="molecule type" value="Genomic_DNA"/>
</dbReference>
<dbReference type="InterPro" id="IPR003000">
    <property type="entry name" value="Sirtuin"/>
</dbReference>
<keyword evidence="3" id="KW-0479">Metal-binding</keyword>
<evidence type="ECO:0000256" key="2">
    <source>
        <dbReference type="ARBA" id="ARBA00023027"/>
    </source>
</evidence>
<keyword evidence="6" id="KW-0378">Hydrolase</keyword>
<feature type="binding site" evidence="3">
    <location>
        <begin position="203"/>
        <end position="205"/>
    </location>
    <ligand>
        <name>NAD(+)</name>
        <dbReference type="ChEBI" id="CHEBI:57540"/>
    </ligand>
</feature>
<comment type="subcellular location">
    <subcellularLocation>
        <location evidence="3">Cytoplasm</location>
    </subcellularLocation>
</comment>
<dbReference type="InterPro" id="IPR026590">
    <property type="entry name" value="Ssirtuin_cat_dom"/>
</dbReference>
<evidence type="ECO:0000256" key="3">
    <source>
        <dbReference type="HAMAP-Rule" id="MF_01121"/>
    </source>
</evidence>
<reference evidence="6 7" key="1">
    <citation type="journal article" date="2008" name="Int. J. Syst. Evol. Microbiol.">
        <title>Neptunomonas japonica sp. nov., an Osedax japonicus symbiont-like bacterium isolated from sediment adjacent to sperm whale carcasses off Kagoshima, Japan.</title>
        <authorList>
            <person name="Miyazaki M."/>
            <person name="Nogi Y."/>
            <person name="Fujiwara Y."/>
            <person name="Kawato M."/>
            <person name="Kubokawa K."/>
            <person name="Horikoshi K."/>
        </authorList>
    </citation>
    <scope>NUCLEOTIDE SEQUENCE [LARGE SCALE GENOMIC DNA]</scope>
    <source>
        <strain evidence="6 7">JAMM 1380</strain>
    </source>
</reference>
<dbReference type="InterPro" id="IPR050134">
    <property type="entry name" value="NAD-dep_sirtuin_deacylases"/>
</dbReference>
<feature type="binding site" evidence="3">
    <location>
        <position position="58"/>
    </location>
    <ligand>
        <name>substrate</name>
    </ligand>
</feature>
<dbReference type="RefSeq" id="WP_201349716.1">
    <property type="nucleotide sequence ID" value="NZ_AP014546.1"/>
</dbReference>
<dbReference type="GO" id="GO:0036055">
    <property type="term" value="F:protein-succinyllysine desuccinylase activity"/>
    <property type="evidence" value="ECO:0007669"/>
    <property type="project" value="UniProtKB-UniRule"/>
</dbReference>
<dbReference type="AlphaFoldDB" id="A0A7R6PF99"/>
<feature type="binding site" evidence="3">
    <location>
        <begin position="177"/>
        <end position="179"/>
    </location>
    <ligand>
        <name>NAD(+)</name>
        <dbReference type="ChEBI" id="CHEBI:57540"/>
    </ligand>
</feature>
<keyword evidence="2 3" id="KW-0520">NAD</keyword>
<dbReference type="GO" id="GO:0036054">
    <property type="term" value="F:protein-malonyllysine demalonylase activity"/>
    <property type="evidence" value="ECO:0007669"/>
    <property type="project" value="InterPro"/>
</dbReference>
<dbReference type="PANTHER" id="PTHR11085:SF4">
    <property type="entry name" value="NAD-DEPENDENT PROTEIN DEACYLASE"/>
    <property type="match status" value="1"/>
</dbReference>
<dbReference type="GO" id="GO:0017136">
    <property type="term" value="F:histone deacetylase activity, NAD-dependent"/>
    <property type="evidence" value="ECO:0007669"/>
    <property type="project" value="TreeGrafter"/>
</dbReference>
<dbReference type="InterPro" id="IPR026591">
    <property type="entry name" value="Sirtuin_cat_small_dom_sf"/>
</dbReference>
<evidence type="ECO:0000313" key="6">
    <source>
        <dbReference type="EMBL" id="BBB29077.1"/>
    </source>
</evidence>
<comment type="catalytic activity">
    <reaction evidence="3">
        <text>N(6)-succinyl-L-lysyl-[protein] + NAD(+) + H2O = 2''-O-succinyl-ADP-D-ribose + nicotinamide + L-lysyl-[protein]</text>
        <dbReference type="Rhea" id="RHEA:47668"/>
        <dbReference type="Rhea" id="RHEA-COMP:9752"/>
        <dbReference type="Rhea" id="RHEA-COMP:11877"/>
        <dbReference type="ChEBI" id="CHEBI:15377"/>
        <dbReference type="ChEBI" id="CHEBI:17154"/>
        <dbReference type="ChEBI" id="CHEBI:29969"/>
        <dbReference type="ChEBI" id="CHEBI:57540"/>
        <dbReference type="ChEBI" id="CHEBI:87830"/>
        <dbReference type="ChEBI" id="CHEBI:87832"/>
    </reaction>
</comment>
<dbReference type="GO" id="GO:0005737">
    <property type="term" value="C:cytoplasm"/>
    <property type="evidence" value="ECO:0007669"/>
    <property type="project" value="UniProtKB-SubCell"/>
</dbReference>
<evidence type="ECO:0000256" key="1">
    <source>
        <dbReference type="ARBA" id="ARBA00022679"/>
    </source>
</evidence>